<evidence type="ECO:0000313" key="2">
    <source>
        <dbReference type="EMBL" id="GGA29394.1"/>
    </source>
</evidence>
<dbReference type="RefSeq" id="WP_188678020.1">
    <property type="nucleotide sequence ID" value="NZ_BMKA01000006.1"/>
</dbReference>
<dbReference type="SUPFAM" id="SSF53335">
    <property type="entry name" value="S-adenosyl-L-methionine-dependent methyltransferases"/>
    <property type="match status" value="1"/>
</dbReference>
<evidence type="ECO:0000313" key="3">
    <source>
        <dbReference type="Proteomes" id="UP000628017"/>
    </source>
</evidence>
<dbReference type="AlphaFoldDB" id="A0A916VSK3"/>
<dbReference type="InterPro" id="IPR029063">
    <property type="entry name" value="SAM-dependent_MTases_sf"/>
</dbReference>
<organism evidence="2 3">
    <name type="scientific">Neptunicoccus cionae</name>
    <dbReference type="NCBI Taxonomy" id="2035344"/>
    <lineage>
        <taxon>Bacteria</taxon>
        <taxon>Pseudomonadati</taxon>
        <taxon>Pseudomonadota</taxon>
        <taxon>Alphaproteobacteria</taxon>
        <taxon>Rhodobacterales</taxon>
        <taxon>Paracoccaceae</taxon>
        <taxon>Neptunicoccus</taxon>
    </lineage>
</organism>
<dbReference type="NCBIfam" id="TIGR01444">
    <property type="entry name" value="fkbM_fam"/>
    <property type="match status" value="1"/>
</dbReference>
<proteinExistence type="predicted"/>
<reference evidence="2" key="2">
    <citation type="submission" date="2020-09" db="EMBL/GenBank/DDBJ databases">
        <authorList>
            <person name="Sun Q."/>
            <person name="Zhou Y."/>
        </authorList>
    </citation>
    <scope>NUCLEOTIDE SEQUENCE</scope>
    <source>
        <strain evidence="2">CGMCC 1.15880</strain>
    </source>
</reference>
<sequence length="267" mass="29539">MTALQEFRTFASANMMTLEAMLSDVCADCCAPLNSFTLFDGGAHRGFHTLKMLALPGCKKVVAVEADPFMAEELLHTLEKAGDHMLDRVDLREAALQNNPRIYRLTWKSSSSHVGRSSISGANPQQKTIWPDTADITYRPDLTVRATTIDKTLAQVGRAVPFVKLDLEGADLLALFGAERTLRHKRPVVAFENAIHAPAVHGFTLDQVIAYFAALDYVPLDFLGQPLTRATWFGFFEAWAVPREKLEQTQKAIRTAVATHSKQTLPA</sequence>
<dbReference type="InterPro" id="IPR006342">
    <property type="entry name" value="FkbM_mtfrase"/>
</dbReference>
<dbReference type="Pfam" id="PF05050">
    <property type="entry name" value="Methyltransf_21"/>
    <property type="match status" value="1"/>
</dbReference>
<evidence type="ECO:0000259" key="1">
    <source>
        <dbReference type="Pfam" id="PF05050"/>
    </source>
</evidence>
<gene>
    <name evidence="2" type="ORF">GCM10011498_33210</name>
</gene>
<accession>A0A916VSK3</accession>
<protein>
    <recommendedName>
        <fullName evidence="1">Methyltransferase FkbM domain-containing protein</fullName>
    </recommendedName>
</protein>
<dbReference type="Gene3D" id="3.40.50.150">
    <property type="entry name" value="Vaccinia Virus protein VP39"/>
    <property type="match status" value="1"/>
</dbReference>
<name>A0A916VSK3_9RHOB</name>
<comment type="caution">
    <text evidence="2">The sequence shown here is derived from an EMBL/GenBank/DDBJ whole genome shotgun (WGS) entry which is preliminary data.</text>
</comment>
<dbReference type="Proteomes" id="UP000628017">
    <property type="component" value="Unassembled WGS sequence"/>
</dbReference>
<dbReference type="EMBL" id="BMKA01000006">
    <property type="protein sequence ID" value="GGA29394.1"/>
    <property type="molecule type" value="Genomic_DNA"/>
</dbReference>
<reference evidence="2" key="1">
    <citation type="journal article" date="2014" name="Int. J. Syst. Evol. Microbiol.">
        <title>Complete genome sequence of Corynebacterium casei LMG S-19264T (=DSM 44701T), isolated from a smear-ripened cheese.</title>
        <authorList>
            <consortium name="US DOE Joint Genome Institute (JGI-PGF)"/>
            <person name="Walter F."/>
            <person name="Albersmeier A."/>
            <person name="Kalinowski J."/>
            <person name="Ruckert C."/>
        </authorList>
    </citation>
    <scope>NUCLEOTIDE SEQUENCE</scope>
    <source>
        <strain evidence="2">CGMCC 1.15880</strain>
    </source>
</reference>
<keyword evidence="3" id="KW-1185">Reference proteome</keyword>
<feature type="domain" description="Methyltransferase FkbM" evidence="1">
    <location>
        <begin position="40"/>
        <end position="218"/>
    </location>
</feature>